<feature type="region of interest" description="Disordered" evidence="6">
    <location>
        <begin position="322"/>
        <end position="367"/>
    </location>
</feature>
<keyword evidence="3" id="KW-0240">DNA-directed RNA polymerase</keyword>
<proteinExistence type="inferred from homology"/>
<dbReference type="GO" id="GO:0003677">
    <property type="term" value="F:DNA binding"/>
    <property type="evidence" value="ECO:0007669"/>
    <property type="project" value="InterPro"/>
</dbReference>
<dbReference type="PANTHER" id="PTHR14440">
    <property type="entry name" value="DNA-DIRECTED RNA POLYMERASE I SUBUNIT RPA49"/>
    <property type="match status" value="1"/>
</dbReference>
<feature type="compositionally biased region" description="Polar residues" evidence="6">
    <location>
        <begin position="176"/>
        <end position="190"/>
    </location>
</feature>
<keyword evidence="4" id="KW-0804">Transcription</keyword>
<dbReference type="GO" id="GO:0000428">
    <property type="term" value="C:DNA-directed RNA polymerase complex"/>
    <property type="evidence" value="ECO:0007669"/>
    <property type="project" value="UniProtKB-KW"/>
</dbReference>
<protein>
    <recommendedName>
        <fullName evidence="9">A49-like RNA polymerase I associated factor</fullName>
    </recommendedName>
</protein>
<evidence type="ECO:0000256" key="4">
    <source>
        <dbReference type="ARBA" id="ARBA00023163"/>
    </source>
</evidence>
<accession>A0A0U5GDQ3</accession>
<name>A0A0U5GDQ3_ASPCI</name>
<dbReference type="GO" id="GO:0005730">
    <property type="term" value="C:nucleolus"/>
    <property type="evidence" value="ECO:0007669"/>
    <property type="project" value="UniProtKB-SubCell"/>
</dbReference>
<evidence type="ECO:0000313" key="8">
    <source>
        <dbReference type="Proteomes" id="UP000054771"/>
    </source>
</evidence>
<evidence type="ECO:0000256" key="2">
    <source>
        <dbReference type="ARBA" id="ARBA00009430"/>
    </source>
</evidence>
<evidence type="ECO:0000256" key="5">
    <source>
        <dbReference type="ARBA" id="ARBA00023242"/>
    </source>
</evidence>
<organism evidence="7 8">
    <name type="scientific">Aspergillus calidoustus</name>
    <dbReference type="NCBI Taxonomy" id="454130"/>
    <lineage>
        <taxon>Eukaryota</taxon>
        <taxon>Fungi</taxon>
        <taxon>Dikarya</taxon>
        <taxon>Ascomycota</taxon>
        <taxon>Pezizomycotina</taxon>
        <taxon>Eurotiomycetes</taxon>
        <taxon>Eurotiomycetidae</taxon>
        <taxon>Eurotiales</taxon>
        <taxon>Aspergillaceae</taxon>
        <taxon>Aspergillus</taxon>
        <taxon>Aspergillus subgen. Nidulantes</taxon>
    </lineage>
</organism>
<dbReference type="OrthoDB" id="532500at2759"/>
<feature type="region of interest" description="Disordered" evidence="6">
    <location>
        <begin position="1"/>
        <end position="33"/>
    </location>
</feature>
<dbReference type="STRING" id="454130.A0A0U5GDQ3"/>
<dbReference type="AlphaFoldDB" id="A0A0U5GDQ3"/>
<comment type="subcellular location">
    <subcellularLocation>
        <location evidence="1">Nucleus</location>
        <location evidence="1">Nucleolus</location>
    </subcellularLocation>
</comment>
<feature type="compositionally biased region" description="Basic and acidic residues" evidence="6">
    <location>
        <begin position="15"/>
        <end position="26"/>
    </location>
</feature>
<comment type="similarity">
    <text evidence="2">Belongs to the eukaryotic RPA49/POLR1E RNA polymerase subunit family.</text>
</comment>
<evidence type="ECO:0000256" key="1">
    <source>
        <dbReference type="ARBA" id="ARBA00004604"/>
    </source>
</evidence>
<dbReference type="InterPro" id="IPR009668">
    <property type="entry name" value="RNA_pol-assoc_fac_A49-like"/>
</dbReference>
<dbReference type="GO" id="GO:0006351">
    <property type="term" value="P:DNA-templated transcription"/>
    <property type="evidence" value="ECO:0007669"/>
    <property type="project" value="InterPro"/>
</dbReference>
<evidence type="ECO:0000256" key="6">
    <source>
        <dbReference type="SAM" id="MobiDB-lite"/>
    </source>
</evidence>
<feature type="region of interest" description="Disordered" evidence="6">
    <location>
        <begin position="176"/>
        <end position="196"/>
    </location>
</feature>
<dbReference type="OMA" id="LWNHYVA"/>
<feature type="compositionally biased region" description="Low complexity" evidence="6">
    <location>
        <begin position="349"/>
        <end position="358"/>
    </location>
</feature>
<dbReference type="Pfam" id="PF06870">
    <property type="entry name" value="RNA_pol_I_A49"/>
    <property type="match status" value="1"/>
</dbReference>
<sequence>MASDKAEKKRKRASNGHERPTKKPALDLRSLPPLKANLIKDHSELTPVLITTPGVTSKPNIQLTPYLKPRSEVSTSSGNNKGIASTELLLQSSQHSKLDFVGREANDDADSQLKHYVAVVDPANQSWEFVEVRKVTLRGAVRKAAAGDEEVEESEDEEMRTMREQKTDLTYTFGTKKSRKATQSMAENAQLSNAPSGAATAAESALLDSMPAEAAADLAAKAAAVQAEVQAAKPIPQADLTAKHPSEVYPIETLIPNGRATLRALPIKDWQDTISAGLMVATTSRFVSNRVDAIVESGNTTQLQILRFILVLLELYRSLRRGGKQSANSGGPGSRRLPSREDLPGILSGGTRLTSTSSDDVDPSIASSTLSAPTVDAIRRKFAPNRTYLSKNDVTFLETTICALSLHIPPQPVRDGVPTPNGGNSPNEMATDPSDLRDDLQLENNEILHYFRELGCRVDKPRETEFEKWNVRGGKSEAATRRIARLRIPVEFPKVSRGGRR</sequence>
<keyword evidence="5" id="KW-0539">Nucleus</keyword>
<gene>
    <name evidence="7" type="ORF">ASPCAL13085</name>
</gene>
<reference evidence="8" key="1">
    <citation type="journal article" date="2016" name="Genome Announc.">
        <title>Draft genome sequences of fungus Aspergillus calidoustus.</title>
        <authorList>
            <person name="Horn F."/>
            <person name="Linde J."/>
            <person name="Mattern D.J."/>
            <person name="Walther G."/>
            <person name="Guthke R."/>
            <person name="Scherlach K."/>
            <person name="Martin K."/>
            <person name="Brakhage A.A."/>
            <person name="Petzke L."/>
            <person name="Valiante V."/>
        </authorList>
    </citation>
    <scope>NUCLEOTIDE SEQUENCE [LARGE SCALE GENOMIC DNA]</scope>
    <source>
        <strain evidence="8">SF006504</strain>
    </source>
</reference>
<evidence type="ECO:0000256" key="3">
    <source>
        <dbReference type="ARBA" id="ARBA00022478"/>
    </source>
</evidence>
<evidence type="ECO:0008006" key="9">
    <source>
        <dbReference type="Google" id="ProtNLM"/>
    </source>
</evidence>
<dbReference type="Proteomes" id="UP000054771">
    <property type="component" value="Unassembled WGS sequence"/>
</dbReference>
<keyword evidence="8" id="KW-1185">Reference proteome</keyword>
<dbReference type="EMBL" id="CDMC01000016">
    <property type="protein sequence ID" value="CEL09958.1"/>
    <property type="molecule type" value="Genomic_DNA"/>
</dbReference>
<evidence type="ECO:0000313" key="7">
    <source>
        <dbReference type="EMBL" id="CEL09958.1"/>
    </source>
</evidence>